<evidence type="ECO:0000313" key="8">
    <source>
        <dbReference type="EMBL" id="MBB6146213.1"/>
    </source>
</evidence>
<keyword evidence="6" id="KW-0472">Membrane</keyword>
<keyword evidence="5" id="KW-0460">Magnesium</keyword>
<gene>
    <name evidence="8" type="ORF">HNQ77_004185</name>
</gene>
<dbReference type="Pfam" id="PF01938">
    <property type="entry name" value="TRAM"/>
    <property type="match status" value="1"/>
</dbReference>
<feature type="transmembrane region" description="Helical" evidence="6">
    <location>
        <begin position="90"/>
        <end position="107"/>
    </location>
</feature>
<dbReference type="SMART" id="SM00670">
    <property type="entry name" value="PINc"/>
    <property type="match status" value="1"/>
</dbReference>
<keyword evidence="6" id="KW-1133">Transmembrane helix</keyword>
<name>A0A841JXR3_9BACT</name>
<protein>
    <submittedName>
        <fullName evidence="8">Uncharacterized protein YacL</fullName>
    </submittedName>
</protein>
<dbReference type="PROSITE" id="PS50926">
    <property type="entry name" value="TRAM"/>
    <property type="match status" value="1"/>
</dbReference>
<dbReference type="OrthoDB" id="9780734at2"/>
<dbReference type="Proteomes" id="UP000538666">
    <property type="component" value="Unassembled WGS sequence"/>
</dbReference>
<dbReference type="RefSeq" id="WP_050058321.1">
    <property type="nucleotide sequence ID" value="NZ_JACHEK010000009.1"/>
</dbReference>
<comment type="cofactor">
    <cofactor evidence="1">
        <name>Mg(2+)</name>
        <dbReference type="ChEBI" id="CHEBI:18420"/>
    </cofactor>
</comment>
<evidence type="ECO:0000256" key="2">
    <source>
        <dbReference type="ARBA" id="ARBA00022679"/>
    </source>
</evidence>
<proteinExistence type="predicted"/>
<dbReference type="AlphaFoldDB" id="A0A841JXR3"/>
<dbReference type="Pfam" id="PF01850">
    <property type="entry name" value="PIN"/>
    <property type="match status" value="1"/>
</dbReference>
<keyword evidence="3" id="KW-0540">Nuclease</keyword>
<feature type="domain" description="TRAM" evidence="7">
    <location>
        <begin position="262"/>
        <end position="323"/>
    </location>
</feature>
<dbReference type="EMBL" id="JACHEK010000009">
    <property type="protein sequence ID" value="MBB6146213.1"/>
    <property type="molecule type" value="Genomic_DNA"/>
</dbReference>
<evidence type="ECO:0000256" key="5">
    <source>
        <dbReference type="ARBA" id="ARBA00022842"/>
    </source>
</evidence>
<evidence type="ECO:0000256" key="4">
    <source>
        <dbReference type="ARBA" id="ARBA00022801"/>
    </source>
</evidence>
<keyword evidence="6" id="KW-0812">Transmembrane</keyword>
<accession>A0A841JXR3</accession>
<feature type="transmembrane region" description="Helical" evidence="6">
    <location>
        <begin position="27"/>
        <end position="45"/>
    </location>
</feature>
<organism evidence="8 9">
    <name type="scientific">Silvibacterium bohemicum</name>
    <dbReference type="NCBI Taxonomy" id="1577686"/>
    <lineage>
        <taxon>Bacteria</taxon>
        <taxon>Pseudomonadati</taxon>
        <taxon>Acidobacteriota</taxon>
        <taxon>Terriglobia</taxon>
        <taxon>Terriglobales</taxon>
        <taxon>Acidobacteriaceae</taxon>
        <taxon>Silvibacterium</taxon>
    </lineage>
</organism>
<dbReference type="InterPro" id="IPR002716">
    <property type="entry name" value="PIN_dom"/>
</dbReference>
<dbReference type="InterPro" id="IPR052041">
    <property type="entry name" value="Nucleic_acid_metab_PIN/TRAM"/>
</dbReference>
<dbReference type="PANTHER" id="PTHR11603:SF147">
    <property type="entry name" value="MEMBRANE PROTEIN"/>
    <property type="match status" value="1"/>
</dbReference>
<reference evidence="8 9" key="1">
    <citation type="submission" date="2020-08" db="EMBL/GenBank/DDBJ databases">
        <title>Genomic Encyclopedia of Type Strains, Phase IV (KMG-IV): sequencing the most valuable type-strain genomes for metagenomic binning, comparative biology and taxonomic classification.</title>
        <authorList>
            <person name="Goeker M."/>
        </authorList>
    </citation>
    <scope>NUCLEOTIDE SEQUENCE [LARGE SCALE GENOMIC DNA]</scope>
    <source>
        <strain evidence="8 9">DSM 103733</strain>
    </source>
</reference>
<sequence>MDLILIRIAFLLVLSLASYFFRPFGLISWIAAMLGAAAAALVIVFELRVRALSLRRLLGAVAGSIFGIFGAFLFSLVIRNSLPPGNTQSLVQIFVLLLMTYVGLVVGTSKGDLLNPSALGDLFNSERSAAKRNIKILDTSAIIDGRIADMAETGFLEGELVVPEFVLRELQMVADSQDGSKRQRGRRGLDVLQRMQGNSLLTIQIIEDDYPKIREVDLKLIELAKNIEGKIVTNDFNLNKVAHLHNVAVLNINDLANSLKPVVLPGEKMNIVVLKEGKEYNQGVGYLDDGTMVVVDHARRMIGRSVEITVTSVLQTASGKMIFGKMEEGPIRTDTTRADTARTEVVRTIEVSPQGVPST</sequence>
<comment type="caution">
    <text evidence="8">The sequence shown here is derived from an EMBL/GenBank/DDBJ whole genome shotgun (WGS) entry which is preliminary data.</text>
</comment>
<feature type="transmembrane region" description="Helical" evidence="6">
    <location>
        <begin position="57"/>
        <end position="78"/>
    </location>
</feature>
<dbReference type="GO" id="GO:0004518">
    <property type="term" value="F:nuclease activity"/>
    <property type="evidence" value="ECO:0007669"/>
    <property type="project" value="UniProtKB-KW"/>
</dbReference>
<dbReference type="SUPFAM" id="SSF88723">
    <property type="entry name" value="PIN domain-like"/>
    <property type="match status" value="1"/>
</dbReference>
<keyword evidence="9" id="KW-1185">Reference proteome</keyword>
<dbReference type="GO" id="GO:0016787">
    <property type="term" value="F:hydrolase activity"/>
    <property type="evidence" value="ECO:0007669"/>
    <property type="project" value="UniProtKB-KW"/>
</dbReference>
<keyword evidence="4" id="KW-0378">Hydrolase</keyword>
<keyword evidence="2" id="KW-0808">Transferase</keyword>
<dbReference type="InterPro" id="IPR029060">
    <property type="entry name" value="PIN-like_dom_sf"/>
</dbReference>
<dbReference type="InterPro" id="IPR002792">
    <property type="entry name" value="TRAM_dom"/>
</dbReference>
<evidence type="ECO:0000256" key="3">
    <source>
        <dbReference type="ARBA" id="ARBA00022722"/>
    </source>
</evidence>
<evidence type="ECO:0000256" key="1">
    <source>
        <dbReference type="ARBA" id="ARBA00001946"/>
    </source>
</evidence>
<evidence type="ECO:0000259" key="7">
    <source>
        <dbReference type="PROSITE" id="PS50926"/>
    </source>
</evidence>
<dbReference type="GO" id="GO:0016740">
    <property type="term" value="F:transferase activity"/>
    <property type="evidence" value="ECO:0007669"/>
    <property type="project" value="UniProtKB-KW"/>
</dbReference>
<dbReference type="CDD" id="cd09877">
    <property type="entry name" value="PIN_YacL-like"/>
    <property type="match status" value="1"/>
</dbReference>
<evidence type="ECO:0000256" key="6">
    <source>
        <dbReference type="SAM" id="Phobius"/>
    </source>
</evidence>
<dbReference type="Gene3D" id="3.40.50.1010">
    <property type="entry name" value="5'-nuclease"/>
    <property type="match status" value="1"/>
</dbReference>
<dbReference type="PANTHER" id="PTHR11603">
    <property type="entry name" value="AAA FAMILY ATPASE"/>
    <property type="match status" value="1"/>
</dbReference>
<evidence type="ECO:0000313" key="9">
    <source>
        <dbReference type="Proteomes" id="UP000538666"/>
    </source>
</evidence>